<dbReference type="InterPro" id="IPR036683">
    <property type="entry name" value="CO_DH_flav_C_dom_sf"/>
</dbReference>
<dbReference type="RefSeq" id="WP_122922587.1">
    <property type="nucleotide sequence ID" value="NZ_RHHU01000003.1"/>
</dbReference>
<sequence>MIEFSYSEPDSLVELLEMLEEGGNTAALLAGGTDLVNHIRIGKRTPSKVISLKSVRELNHEITFCQDGIMIGALTTLSAIEKHSVVRERFPALAEAVNKIGSTQIRNKGTLVGNLCNASPAADAIPALLIYNAVIHIVSKKERRTVPIEAFMKGPGKTDLQQGEIVESIFVPNPPANSGSCYLKSSRRDGADLTIVGAAALVALSGEVRIGLGAVAPVPFRAHAAEKMVRDEQVNLDAALDEAVKQANPISDLRASREYRLAMIKTFTRKAIHICRGRIQK</sequence>
<dbReference type="Proteomes" id="UP000269573">
    <property type="component" value="Unassembled WGS sequence"/>
</dbReference>
<dbReference type="InterPro" id="IPR005107">
    <property type="entry name" value="CO_DH_flav_C"/>
</dbReference>
<dbReference type="InterPro" id="IPR051312">
    <property type="entry name" value="Diverse_Substr_Oxidored"/>
</dbReference>
<accession>A0A3M8DKC5</accession>
<comment type="caution">
    <text evidence="4">The sequence shown here is derived from an EMBL/GenBank/DDBJ whole genome shotgun (WGS) entry which is preliminary data.</text>
</comment>
<dbReference type="Pfam" id="PF03450">
    <property type="entry name" value="CO_deh_flav_C"/>
    <property type="match status" value="1"/>
</dbReference>
<gene>
    <name evidence="4" type="ORF">EDM59_05015</name>
</gene>
<dbReference type="SUPFAM" id="SSF55447">
    <property type="entry name" value="CO dehydrogenase flavoprotein C-terminal domain-like"/>
    <property type="match status" value="1"/>
</dbReference>
<evidence type="ECO:0000256" key="1">
    <source>
        <dbReference type="ARBA" id="ARBA00022630"/>
    </source>
</evidence>
<dbReference type="GO" id="GO:0071949">
    <property type="term" value="F:FAD binding"/>
    <property type="evidence" value="ECO:0007669"/>
    <property type="project" value="InterPro"/>
</dbReference>
<dbReference type="Gene3D" id="3.30.43.10">
    <property type="entry name" value="Uridine Diphospho-n-acetylenolpyruvylglucosamine Reductase, domain 2"/>
    <property type="match status" value="1"/>
</dbReference>
<dbReference type="InterPro" id="IPR036318">
    <property type="entry name" value="FAD-bd_PCMH-like_sf"/>
</dbReference>
<dbReference type="PROSITE" id="PS51387">
    <property type="entry name" value="FAD_PCMH"/>
    <property type="match status" value="1"/>
</dbReference>
<protein>
    <submittedName>
        <fullName evidence="4">Xanthine dehydrogenase family protein subunit M</fullName>
    </submittedName>
</protein>
<feature type="domain" description="FAD-binding PCMH-type" evidence="3">
    <location>
        <begin position="1"/>
        <end position="176"/>
    </location>
</feature>
<evidence type="ECO:0000256" key="2">
    <source>
        <dbReference type="ARBA" id="ARBA00023002"/>
    </source>
</evidence>
<dbReference type="AlphaFoldDB" id="A0A3M8DKC5"/>
<reference evidence="4 5" key="1">
    <citation type="submission" date="2018-10" db="EMBL/GenBank/DDBJ databases">
        <title>Phylogenomics of Brevibacillus.</title>
        <authorList>
            <person name="Dunlap C."/>
        </authorList>
    </citation>
    <scope>NUCLEOTIDE SEQUENCE [LARGE SCALE GENOMIC DNA]</scope>
    <source>
        <strain evidence="4 5">JCM 15774</strain>
    </source>
</reference>
<keyword evidence="5" id="KW-1185">Reference proteome</keyword>
<dbReference type="Gene3D" id="3.30.465.10">
    <property type="match status" value="1"/>
</dbReference>
<dbReference type="SUPFAM" id="SSF56176">
    <property type="entry name" value="FAD-binding/transporter-associated domain-like"/>
    <property type="match status" value="1"/>
</dbReference>
<dbReference type="GO" id="GO:0016491">
    <property type="term" value="F:oxidoreductase activity"/>
    <property type="evidence" value="ECO:0007669"/>
    <property type="project" value="UniProtKB-KW"/>
</dbReference>
<dbReference type="InterPro" id="IPR016169">
    <property type="entry name" value="FAD-bd_PCMH_sub2"/>
</dbReference>
<dbReference type="SMART" id="SM01092">
    <property type="entry name" value="CO_deh_flav_C"/>
    <property type="match status" value="1"/>
</dbReference>
<evidence type="ECO:0000313" key="4">
    <source>
        <dbReference type="EMBL" id="RNB88483.1"/>
    </source>
</evidence>
<keyword evidence="1" id="KW-0285">Flavoprotein</keyword>
<proteinExistence type="predicted"/>
<dbReference type="PANTHER" id="PTHR42659:SF9">
    <property type="entry name" value="XANTHINE DEHYDROGENASE FAD-BINDING SUBUNIT XDHB-RELATED"/>
    <property type="match status" value="1"/>
</dbReference>
<dbReference type="PANTHER" id="PTHR42659">
    <property type="entry name" value="XANTHINE DEHYDROGENASE SUBUNIT C-RELATED"/>
    <property type="match status" value="1"/>
</dbReference>
<dbReference type="InterPro" id="IPR002346">
    <property type="entry name" value="Mopterin_DH_FAD-bd"/>
</dbReference>
<evidence type="ECO:0000259" key="3">
    <source>
        <dbReference type="PROSITE" id="PS51387"/>
    </source>
</evidence>
<dbReference type="Gene3D" id="3.30.390.50">
    <property type="entry name" value="CO dehydrogenase flavoprotein, C-terminal domain"/>
    <property type="match status" value="1"/>
</dbReference>
<dbReference type="InterPro" id="IPR016166">
    <property type="entry name" value="FAD-bd_PCMH"/>
</dbReference>
<name>A0A3M8DKC5_9BACL</name>
<evidence type="ECO:0000313" key="5">
    <source>
        <dbReference type="Proteomes" id="UP000269573"/>
    </source>
</evidence>
<keyword evidence="2" id="KW-0560">Oxidoreductase</keyword>
<dbReference type="InterPro" id="IPR016167">
    <property type="entry name" value="FAD-bd_PCMH_sub1"/>
</dbReference>
<dbReference type="Pfam" id="PF00941">
    <property type="entry name" value="FAD_binding_5"/>
    <property type="match status" value="1"/>
</dbReference>
<organism evidence="4 5">
    <name type="scientific">Brevibacillus nitrificans</name>
    <dbReference type="NCBI Taxonomy" id="651560"/>
    <lineage>
        <taxon>Bacteria</taxon>
        <taxon>Bacillati</taxon>
        <taxon>Bacillota</taxon>
        <taxon>Bacilli</taxon>
        <taxon>Bacillales</taxon>
        <taxon>Paenibacillaceae</taxon>
        <taxon>Brevibacillus</taxon>
    </lineage>
</organism>
<dbReference type="EMBL" id="RHHU01000003">
    <property type="protein sequence ID" value="RNB88483.1"/>
    <property type="molecule type" value="Genomic_DNA"/>
</dbReference>